<feature type="active site" description="Proton acceptor" evidence="3">
    <location>
        <position position="144"/>
    </location>
</feature>
<dbReference type="GO" id="GO:0005524">
    <property type="term" value="F:ATP binding"/>
    <property type="evidence" value="ECO:0007669"/>
    <property type="project" value="UniProtKB-KW"/>
</dbReference>
<comment type="similarity">
    <text evidence="1 5">Belongs to the GDA1/CD39 NTPase family.</text>
</comment>
<evidence type="ECO:0000256" key="5">
    <source>
        <dbReference type="RuleBase" id="RU003833"/>
    </source>
</evidence>
<reference evidence="7 8" key="1">
    <citation type="journal article" date="2018" name="PLoS Genet.">
        <title>Repeat elements organise 3D genome structure and mediate transcription in the filamentous fungus Epichloe festucae.</title>
        <authorList>
            <person name="Winter D.J."/>
            <person name="Ganley A.R.D."/>
            <person name="Young C.A."/>
            <person name="Liachko I."/>
            <person name="Schardl C.L."/>
            <person name="Dupont P.Y."/>
            <person name="Berry D."/>
            <person name="Ram A."/>
            <person name="Scott B."/>
            <person name="Cox M.P."/>
        </authorList>
    </citation>
    <scope>NUCLEOTIDE SEQUENCE [LARGE SCALE GENOMIC DNA]</scope>
    <source>
        <strain evidence="7 8">Fl1</strain>
    </source>
</reference>
<evidence type="ECO:0008006" key="9">
    <source>
        <dbReference type="Google" id="ProtNLM"/>
    </source>
</evidence>
<sequence>MGKHSQYGVILDAGSSGTRIYIYKWKHPIAAVKNASPAELRKLPKVKLKKSKKIHTGIATFADDVASVGRDHLQPLIDTALDEVPSDKIKATPIYLMATAGVRFLPKPQQLSLLQGVCAYLKANTKFYLPDCKERVQVISGETEGLYGWIATNYLLGGLDRPEEHNHGKDHHTYGFLEMGGASAQIAFAPNVTEAERHANDLKLIRLRHLDGSSSEFKIFCATWLGFGANKARSRYVHALVESYGDTVEEIPDPCIPKGLRISTTQEVLADKTSSNGYNLVGTGAFDECLRKTFPLLGKDKSCEDHPCLLNGQHVPAIDFEVNHFVGVSEFWHTTHGVFGKEKKAYDLATFQQKVMSFCGRDWETIQSEILKRRKSPEQRIQDARDACFKASWLINLLYEGIGIPRLGLKAIAPSSLNSTHGSNQGSTKEEFLDPFQPIDTVQGVEVSWTLGKMVLYAAGQIPPGPSTLPVGFGSNVAAKMTPDFEHAGSLPLSAGSFETPDSDADENASPGAQVMFNIFGLVVVFMLFAYIFRKPDRRRRICSKFTRWRRQSGRKTRRRGNFFSKLFGRGSANYERVLEEAVAAEFELNATSDNLDCSDNSEGSCGNNPAGTTPKITLERLDQIHPPSVMDRAGLVIRTESRERLSTNLQMLNAGRKSRAGSPTRFKRTRTKSLVCSLPIDR</sequence>
<keyword evidence="4" id="KW-0547">Nucleotide-binding</keyword>
<accession>A0A7S9PWS3</accession>
<dbReference type="GO" id="GO:0046036">
    <property type="term" value="P:CTP metabolic process"/>
    <property type="evidence" value="ECO:0007669"/>
    <property type="project" value="TreeGrafter"/>
</dbReference>
<dbReference type="GO" id="GO:0017111">
    <property type="term" value="F:ribonucleoside triphosphate phosphatase activity"/>
    <property type="evidence" value="ECO:0007669"/>
    <property type="project" value="TreeGrafter"/>
</dbReference>
<keyword evidence="6" id="KW-0812">Transmembrane</keyword>
<dbReference type="InterPro" id="IPR000407">
    <property type="entry name" value="GDA1_CD39_NTPase"/>
</dbReference>
<evidence type="ECO:0000256" key="1">
    <source>
        <dbReference type="ARBA" id="ARBA00009283"/>
    </source>
</evidence>
<dbReference type="Proteomes" id="UP000594364">
    <property type="component" value="Chromosome 4"/>
</dbReference>
<evidence type="ECO:0000313" key="7">
    <source>
        <dbReference type="EMBL" id="QPH04565.1"/>
    </source>
</evidence>
<name>A0A7S9PWS3_EPIFF</name>
<evidence type="ECO:0000256" key="4">
    <source>
        <dbReference type="PIRSR" id="PIRSR600407-2"/>
    </source>
</evidence>
<dbReference type="GO" id="GO:0045134">
    <property type="term" value="F:UDP phosphatase activity"/>
    <property type="evidence" value="ECO:0007669"/>
    <property type="project" value="TreeGrafter"/>
</dbReference>
<dbReference type="Pfam" id="PF01150">
    <property type="entry name" value="GDA1_CD39"/>
    <property type="match status" value="1"/>
</dbReference>
<organism evidence="7 8">
    <name type="scientific">Epichloe festucae (strain Fl1)</name>
    <dbReference type="NCBI Taxonomy" id="877507"/>
    <lineage>
        <taxon>Eukaryota</taxon>
        <taxon>Fungi</taxon>
        <taxon>Dikarya</taxon>
        <taxon>Ascomycota</taxon>
        <taxon>Pezizomycotina</taxon>
        <taxon>Sordariomycetes</taxon>
        <taxon>Hypocreomycetidae</taxon>
        <taxon>Hypocreales</taxon>
        <taxon>Clavicipitaceae</taxon>
        <taxon>Epichloe</taxon>
    </lineage>
</organism>
<feature type="transmembrane region" description="Helical" evidence="6">
    <location>
        <begin position="515"/>
        <end position="533"/>
    </location>
</feature>
<dbReference type="PANTHER" id="PTHR11782:SF121">
    <property type="entry name" value="NUCLEOSIDE-DIPHOSPHATASE MIG-23"/>
    <property type="match status" value="1"/>
</dbReference>
<evidence type="ECO:0000313" key="8">
    <source>
        <dbReference type="Proteomes" id="UP000594364"/>
    </source>
</evidence>
<dbReference type="Gene3D" id="3.30.420.40">
    <property type="match status" value="1"/>
</dbReference>
<dbReference type="EMBL" id="CP031388">
    <property type="protein sequence ID" value="QPH04565.1"/>
    <property type="molecule type" value="Genomic_DNA"/>
</dbReference>
<dbReference type="GO" id="GO:0006256">
    <property type="term" value="P:UDP catabolic process"/>
    <property type="evidence" value="ECO:0007669"/>
    <property type="project" value="TreeGrafter"/>
</dbReference>
<proteinExistence type="inferred from homology"/>
<dbReference type="AlphaFoldDB" id="A0A7S9PWS3"/>
<protein>
    <recommendedName>
        <fullName evidence="9">Nucleoside diphosphatase</fullName>
    </recommendedName>
</protein>
<evidence type="ECO:0000256" key="2">
    <source>
        <dbReference type="ARBA" id="ARBA00022801"/>
    </source>
</evidence>
<gene>
    <name evidence="7" type="ORF">C2857_001678</name>
</gene>
<dbReference type="GO" id="GO:0005794">
    <property type="term" value="C:Golgi apparatus"/>
    <property type="evidence" value="ECO:0007669"/>
    <property type="project" value="UniProtKB-ARBA"/>
</dbReference>
<keyword evidence="4" id="KW-0067">ATP-binding</keyword>
<keyword evidence="8" id="KW-1185">Reference proteome</keyword>
<dbReference type="GO" id="GO:0004382">
    <property type="term" value="F:GDP phosphatase activity"/>
    <property type="evidence" value="ECO:0007669"/>
    <property type="project" value="TreeGrafter"/>
</dbReference>
<dbReference type="PROSITE" id="PS01238">
    <property type="entry name" value="GDA1_CD39_NTPASE"/>
    <property type="match status" value="1"/>
</dbReference>
<evidence type="ECO:0000256" key="3">
    <source>
        <dbReference type="PIRSR" id="PIRSR600407-1"/>
    </source>
</evidence>
<dbReference type="PANTHER" id="PTHR11782">
    <property type="entry name" value="ADENOSINE/GUANOSINE DIPHOSPHATASE"/>
    <property type="match status" value="1"/>
</dbReference>
<feature type="binding site" evidence="4">
    <location>
        <begin position="181"/>
        <end position="185"/>
    </location>
    <ligand>
        <name>ATP</name>
        <dbReference type="ChEBI" id="CHEBI:30616"/>
    </ligand>
</feature>
<keyword evidence="6" id="KW-1133">Transmembrane helix</keyword>
<dbReference type="GO" id="GO:0016020">
    <property type="term" value="C:membrane"/>
    <property type="evidence" value="ECO:0007669"/>
    <property type="project" value="TreeGrafter"/>
</dbReference>
<dbReference type="Gene3D" id="3.30.420.150">
    <property type="entry name" value="Exopolyphosphatase. Domain 2"/>
    <property type="match status" value="1"/>
</dbReference>
<dbReference type="OrthoDB" id="6372431at2759"/>
<keyword evidence="6" id="KW-0472">Membrane</keyword>
<keyword evidence="2 5" id="KW-0378">Hydrolase</keyword>
<evidence type="ECO:0000256" key="6">
    <source>
        <dbReference type="SAM" id="Phobius"/>
    </source>
</evidence>
<dbReference type="CDD" id="cd24039">
    <property type="entry name" value="ASKHA_NBD_YND1-like"/>
    <property type="match status" value="1"/>
</dbReference>